<evidence type="ECO:0000313" key="1">
    <source>
        <dbReference type="EMBL" id="KAG1827029.1"/>
    </source>
</evidence>
<dbReference type="RefSeq" id="XP_041199876.1">
    <property type="nucleotide sequence ID" value="XM_041332204.1"/>
</dbReference>
<dbReference type="EMBL" id="JABBWG010000001">
    <property type="protein sequence ID" value="KAG1827029.1"/>
    <property type="molecule type" value="Genomic_DNA"/>
</dbReference>
<dbReference type="GeneID" id="64626221"/>
<comment type="caution">
    <text evidence="1">The sequence shown here is derived from an EMBL/GenBank/DDBJ whole genome shotgun (WGS) entry which is preliminary data.</text>
</comment>
<gene>
    <name evidence="1" type="ORF">BJ212DRAFT_1294411</name>
</gene>
<organism evidence="1 2">
    <name type="scientific">Suillus subaureus</name>
    <dbReference type="NCBI Taxonomy" id="48587"/>
    <lineage>
        <taxon>Eukaryota</taxon>
        <taxon>Fungi</taxon>
        <taxon>Dikarya</taxon>
        <taxon>Basidiomycota</taxon>
        <taxon>Agaricomycotina</taxon>
        <taxon>Agaricomycetes</taxon>
        <taxon>Agaricomycetidae</taxon>
        <taxon>Boletales</taxon>
        <taxon>Suillineae</taxon>
        <taxon>Suillaceae</taxon>
        <taxon>Suillus</taxon>
    </lineage>
</organism>
<name>A0A9P7EP55_9AGAM</name>
<accession>A0A9P7EP55</accession>
<keyword evidence="2" id="KW-1185">Reference proteome</keyword>
<evidence type="ECO:0000313" key="2">
    <source>
        <dbReference type="Proteomes" id="UP000807769"/>
    </source>
</evidence>
<protein>
    <submittedName>
        <fullName evidence="1">Uncharacterized protein</fullName>
    </submittedName>
</protein>
<sequence>MGQGSLHSKHSKPSIWNTFCWKKSQEVKKENCNGHGKEALQSLVCNHKDEYHALTQEEQQELLQEFADQKETKVSGLHVSMKSKVNNITQILKAAENELNSLNSHTGAKIMLYMTHGTTDLPLHTITFTTPGVNHFMDSVIGIDTQDFLSKMEGFTTQGIQGSTSNHQKEVSKLHRDIWAIITQKLRKVTRESNARMQWVDYFHNVVNSYQVTIKGWPEHITFTNLSNATNTLLDLQIL</sequence>
<dbReference type="OrthoDB" id="2685591at2759"/>
<proteinExistence type="predicted"/>
<dbReference type="Proteomes" id="UP000807769">
    <property type="component" value="Unassembled WGS sequence"/>
</dbReference>
<dbReference type="AlphaFoldDB" id="A0A9P7EP55"/>
<reference evidence="1" key="1">
    <citation type="journal article" date="2020" name="New Phytol.">
        <title>Comparative genomics reveals dynamic genome evolution in host specialist ectomycorrhizal fungi.</title>
        <authorList>
            <person name="Lofgren L.A."/>
            <person name="Nguyen N.H."/>
            <person name="Vilgalys R."/>
            <person name="Ruytinx J."/>
            <person name="Liao H.L."/>
            <person name="Branco S."/>
            <person name="Kuo A."/>
            <person name="LaButti K."/>
            <person name="Lipzen A."/>
            <person name="Andreopoulos W."/>
            <person name="Pangilinan J."/>
            <person name="Riley R."/>
            <person name="Hundley H."/>
            <person name="Na H."/>
            <person name="Barry K."/>
            <person name="Grigoriev I.V."/>
            <person name="Stajich J.E."/>
            <person name="Kennedy P.G."/>
        </authorList>
    </citation>
    <scope>NUCLEOTIDE SEQUENCE</scope>
    <source>
        <strain evidence="1">MN1</strain>
    </source>
</reference>